<gene>
    <name evidence="5" type="ORF">SAMN05421547_11333</name>
</gene>
<dbReference type="InterPro" id="IPR009057">
    <property type="entry name" value="Homeodomain-like_sf"/>
</dbReference>
<dbReference type="AlphaFoldDB" id="A0A1H3QNE8"/>
<organism evidence="5 6">
    <name type="scientific">Delftia lacustris</name>
    <dbReference type="NCBI Taxonomy" id="558537"/>
    <lineage>
        <taxon>Bacteria</taxon>
        <taxon>Pseudomonadati</taxon>
        <taxon>Pseudomonadota</taxon>
        <taxon>Betaproteobacteria</taxon>
        <taxon>Burkholderiales</taxon>
        <taxon>Comamonadaceae</taxon>
        <taxon>Delftia</taxon>
    </lineage>
</organism>
<accession>A0A1H3QNE8</accession>
<dbReference type="EMBL" id="FNPE01000013">
    <property type="protein sequence ID" value="SDZ14803.1"/>
    <property type="molecule type" value="Genomic_DNA"/>
</dbReference>
<proteinExistence type="predicted"/>
<dbReference type="InterPro" id="IPR018060">
    <property type="entry name" value="HTH_AraC"/>
</dbReference>
<reference evidence="5 6" key="1">
    <citation type="submission" date="2016-10" db="EMBL/GenBank/DDBJ databases">
        <authorList>
            <person name="de Groot N.N."/>
        </authorList>
    </citation>
    <scope>NUCLEOTIDE SEQUENCE [LARGE SCALE GENOMIC DNA]</scope>
    <source>
        <strain evidence="5 6">LMG 24775</strain>
    </source>
</reference>
<evidence type="ECO:0000256" key="3">
    <source>
        <dbReference type="ARBA" id="ARBA00023163"/>
    </source>
</evidence>
<protein>
    <submittedName>
        <fullName evidence="5">AraC-type DNA-binding protein</fullName>
    </submittedName>
</protein>
<evidence type="ECO:0000256" key="2">
    <source>
        <dbReference type="ARBA" id="ARBA00023125"/>
    </source>
</evidence>
<evidence type="ECO:0000313" key="6">
    <source>
        <dbReference type="Proteomes" id="UP000183417"/>
    </source>
</evidence>
<keyword evidence="3" id="KW-0804">Transcription</keyword>
<dbReference type="InterPro" id="IPR032687">
    <property type="entry name" value="AraC-type_N"/>
</dbReference>
<keyword evidence="2 5" id="KW-0238">DNA-binding</keyword>
<evidence type="ECO:0000259" key="4">
    <source>
        <dbReference type="PROSITE" id="PS01124"/>
    </source>
</evidence>
<dbReference type="PANTHER" id="PTHR47894">
    <property type="entry name" value="HTH-TYPE TRANSCRIPTIONAL REGULATOR GADX"/>
    <property type="match status" value="1"/>
</dbReference>
<dbReference type="RefSeq" id="WP_047327614.1">
    <property type="nucleotide sequence ID" value="NZ_CP069318.1"/>
</dbReference>
<dbReference type="Proteomes" id="UP000183417">
    <property type="component" value="Unassembled WGS sequence"/>
</dbReference>
<evidence type="ECO:0000313" key="5">
    <source>
        <dbReference type="EMBL" id="SDZ14803.1"/>
    </source>
</evidence>
<dbReference type="PANTHER" id="PTHR47894:SF1">
    <property type="entry name" value="HTH-TYPE TRANSCRIPTIONAL REGULATOR VQSM"/>
    <property type="match status" value="1"/>
</dbReference>
<name>A0A1H3QNE8_9BURK</name>
<dbReference type="GO" id="GO:0005829">
    <property type="term" value="C:cytosol"/>
    <property type="evidence" value="ECO:0007669"/>
    <property type="project" value="TreeGrafter"/>
</dbReference>
<dbReference type="PROSITE" id="PS01124">
    <property type="entry name" value="HTH_ARAC_FAMILY_2"/>
    <property type="match status" value="1"/>
</dbReference>
<evidence type="ECO:0000256" key="1">
    <source>
        <dbReference type="ARBA" id="ARBA00023015"/>
    </source>
</evidence>
<dbReference type="Pfam" id="PF12833">
    <property type="entry name" value="HTH_18"/>
    <property type="match status" value="1"/>
</dbReference>
<sequence length="338" mass="38038">MTTQRSSSAAWVRGILDMMAAEGLAVERLSEEANIDLAALQHSQTRIDVDRVSRLWELAVAQSANPTLGLDRQLAARHGNIDLVGYSLASSPHLLAGFRDLERHMAVISDATAFTLERDARGHWLSIHHIGATRAVPRQRVEFAVLTLLVLCSWLTRREVQPLAVEFMAQAPSPLHEARYRQAFGLLPRFGERANRFLLSQDDLLAPIPTHNPELLALHEKLVESELDQLGQAGVGARVRHEIARLLPQGEPRREEVAAVLGLTDRTLQRRLQAESTSYQQLLDDTRRELARQYLGEPRHSLAEVADLLGFVDQSNLFRACRRWFGMPPGQYRQQLRA</sequence>
<dbReference type="SMART" id="SM00342">
    <property type="entry name" value="HTH_ARAC"/>
    <property type="match status" value="1"/>
</dbReference>
<dbReference type="GeneID" id="94692906"/>
<feature type="domain" description="HTH araC/xylS-type" evidence="4">
    <location>
        <begin position="237"/>
        <end position="335"/>
    </location>
</feature>
<dbReference type="Gene3D" id="1.10.10.60">
    <property type="entry name" value="Homeodomain-like"/>
    <property type="match status" value="1"/>
</dbReference>
<dbReference type="SUPFAM" id="SSF46689">
    <property type="entry name" value="Homeodomain-like"/>
    <property type="match status" value="1"/>
</dbReference>
<keyword evidence="1" id="KW-0805">Transcription regulation</keyword>
<dbReference type="GO" id="GO:0003700">
    <property type="term" value="F:DNA-binding transcription factor activity"/>
    <property type="evidence" value="ECO:0007669"/>
    <property type="project" value="InterPro"/>
</dbReference>
<dbReference type="Pfam" id="PF12625">
    <property type="entry name" value="Arabinose_bd"/>
    <property type="match status" value="1"/>
</dbReference>
<dbReference type="GO" id="GO:0000976">
    <property type="term" value="F:transcription cis-regulatory region binding"/>
    <property type="evidence" value="ECO:0007669"/>
    <property type="project" value="TreeGrafter"/>
</dbReference>